<sequence>MSWYLDSSAILKTIFDEKERPDLLRFLNSQSTSSRLSKIEVRRTVAQLVPTKTAEVILELDKINFLPISNPILMAAENFSSEITLRTLDAIHIATVMSLEGSIEGLITYDRQMIANAKLLGIKVISPGMT</sequence>
<dbReference type="CDD" id="cd09874">
    <property type="entry name" value="PIN_MT3492-like"/>
    <property type="match status" value="1"/>
</dbReference>
<dbReference type="InterPro" id="IPR002716">
    <property type="entry name" value="PIN_dom"/>
</dbReference>
<feature type="domain" description="PIN" evidence="1">
    <location>
        <begin position="4"/>
        <end position="117"/>
    </location>
</feature>
<dbReference type="AlphaFoldDB" id="A0A6J7STF5"/>
<dbReference type="SUPFAM" id="SSF88723">
    <property type="entry name" value="PIN domain-like"/>
    <property type="match status" value="1"/>
</dbReference>
<reference evidence="2" key="1">
    <citation type="submission" date="2020-05" db="EMBL/GenBank/DDBJ databases">
        <authorList>
            <person name="Chiriac C."/>
            <person name="Salcher M."/>
            <person name="Ghai R."/>
            <person name="Kavagutti S V."/>
        </authorList>
    </citation>
    <scope>NUCLEOTIDE SEQUENCE</scope>
</reference>
<proteinExistence type="predicted"/>
<gene>
    <name evidence="2" type="ORF">UFOPK4284_00101</name>
</gene>
<dbReference type="Gene3D" id="3.40.50.1010">
    <property type="entry name" value="5'-nuclease"/>
    <property type="match status" value="1"/>
</dbReference>
<organism evidence="2">
    <name type="scientific">freshwater metagenome</name>
    <dbReference type="NCBI Taxonomy" id="449393"/>
    <lineage>
        <taxon>unclassified sequences</taxon>
        <taxon>metagenomes</taxon>
        <taxon>ecological metagenomes</taxon>
    </lineage>
</organism>
<dbReference type="EMBL" id="CAFBQE010000003">
    <property type="protein sequence ID" value="CAB5044313.1"/>
    <property type="molecule type" value="Genomic_DNA"/>
</dbReference>
<protein>
    <submittedName>
        <fullName evidence="2">Unannotated protein</fullName>
    </submittedName>
</protein>
<evidence type="ECO:0000259" key="1">
    <source>
        <dbReference type="Pfam" id="PF01850"/>
    </source>
</evidence>
<evidence type="ECO:0000313" key="2">
    <source>
        <dbReference type="EMBL" id="CAB5044313.1"/>
    </source>
</evidence>
<dbReference type="Pfam" id="PF01850">
    <property type="entry name" value="PIN"/>
    <property type="match status" value="1"/>
</dbReference>
<name>A0A6J7STF5_9ZZZZ</name>
<dbReference type="InterPro" id="IPR029060">
    <property type="entry name" value="PIN-like_dom_sf"/>
</dbReference>
<accession>A0A6J7STF5</accession>